<sequence>MKIKVILILLFVCENVKSVIKKNKPVFNNLNELGEEKPYGNGTTNELQERQSTEVEPQIYPPVHQQMNRGKGNEHILQWFNDYETQQKQSQRKGDNAKDDDGTTEEHPFKFIKIHINEMANSLTIDAHVTEEEGAVVEICLCDEKYGICDGPFEATENFGGKINPKTTQCVKFDYKTISILNQIVKKENKLSVLAQFRMNYKKGGKNKAKNAFFGDFFKKGNTQNEKEMAQKMIEVRNWHIANLLAANDERNSRRLDREFFLRISFANESKTNPKVILGEWAVQKSVKFEMIPSPNWSKL</sequence>
<dbReference type="Proteomes" id="UP001620645">
    <property type="component" value="Unassembled WGS sequence"/>
</dbReference>
<name>A0ABD2JZH4_HETSC</name>
<accession>A0ABD2JZH4</accession>
<evidence type="ECO:0000313" key="2">
    <source>
        <dbReference type="EMBL" id="KAL3096037.1"/>
    </source>
</evidence>
<keyword evidence="1" id="KW-0732">Signal</keyword>
<feature type="signal peptide" evidence="1">
    <location>
        <begin position="1"/>
        <end position="18"/>
    </location>
</feature>
<feature type="chain" id="PRO_5044812113" evidence="1">
    <location>
        <begin position="19"/>
        <end position="300"/>
    </location>
</feature>
<dbReference type="AlphaFoldDB" id="A0ABD2JZH4"/>
<dbReference type="EMBL" id="JBICCN010000078">
    <property type="protein sequence ID" value="KAL3096037.1"/>
    <property type="molecule type" value="Genomic_DNA"/>
</dbReference>
<evidence type="ECO:0000256" key="1">
    <source>
        <dbReference type="SAM" id="SignalP"/>
    </source>
</evidence>
<protein>
    <submittedName>
        <fullName evidence="2">Uncharacterized protein</fullName>
    </submittedName>
</protein>
<evidence type="ECO:0000313" key="3">
    <source>
        <dbReference type="Proteomes" id="UP001620645"/>
    </source>
</evidence>
<reference evidence="2 3" key="1">
    <citation type="submission" date="2024-10" db="EMBL/GenBank/DDBJ databases">
        <authorList>
            <person name="Kim D."/>
        </authorList>
    </citation>
    <scope>NUCLEOTIDE SEQUENCE [LARGE SCALE GENOMIC DNA]</scope>
    <source>
        <strain evidence="2">Taebaek</strain>
    </source>
</reference>
<gene>
    <name evidence="2" type="ORF">niasHS_005796</name>
</gene>
<keyword evidence="3" id="KW-1185">Reference proteome</keyword>
<proteinExistence type="predicted"/>
<comment type="caution">
    <text evidence="2">The sequence shown here is derived from an EMBL/GenBank/DDBJ whole genome shotgun (WGS) entry which is preliminary data.</text>
</comment>
<organism evidence="2 3">
    <name type="scientific">Heterodera schachtii</name>
    <name type="common">Sugarbeet cyst nematode worm</name>
    <name type="synonym">Tylenchus schachtii</name>
    <dbReference type="NCBI Taxonomy" id="97005"/>
    <lineage>
        <taxon>Eukaryota</taxon>
        <taxon>Metazoa</taxon>
        <taxon>Ecdysozoa</taxon>
        <taxon>Nematoda</taxon>
        <taxon>Chromadorea</taxon>
        <taxon>Rhabditida</taxon>
        <taxon>Tylenchina</taxon>
        <taxon>Tylenchomorpha</taxon>
        <taxon>Tylenchoidea</taxon>
        <taxon>Heteroderidae</taxon>
        <taxon>Heteroderinae</taxon>
        <taxon>Heterodera</taxon>
    </lineage>
</organism>